<comment type="caution">
    <text evidence="6">The sequence shown here is derived from an EMBL/GenBank/DDBJ whole genome shotgun (WGS) entry which is preliminary data.</text>
</comment>
<evidence type="ECO:0000256" key="3">
    <source>
        <dbReference type="ARBA" id="ARBA00013194"/>
    </source>
</evidence>
<comment type="catalytic activity">
    <reaction evidence="1">
        <text>[protein]-peptidylproline (omega=180) = [protein]-peptidylproline (omega=0)</text>
        <dbReference type="Rhea" id="RHEA:16237"/>
        <dbReference type="Rhea" id="RHEA-COMP:10747"/>
        <dbReference type="Rhea" id="RHEA-COMP:10748"/>
        <dbReference type="ChEBI" id="CHEBI:83833"/>
        <dbReference type="ChEBI" id="CHEBI:83834"/>
        <dbReference type="EC" id="5.2.1.8"/>
    </reaction>
</comment>
<dbReference type="GO" id="GO:0003755">
    <property type="term" value="F:peptidyl-prolyl cis-trans isomerase activity"/>
    <property type="evidence" value="ECO:0007669"/>
    <property type="project" value="UniProtKB-KW"/>
</dbReference>
<dbReference type="EC" id="5.2.1.8" evidence="3"/>
<dbReference type="InterPro" id="IPR050245">
    <property type="entry name" value="PrsA_foldase"/>
</dbReference>
<dbReference type="InterPro" id="IPR046357">
    <property type="entry name" value="PPIase_dom_sf"/>
</dbReference>
<dbReference type="Pfam" id="PF13145">
    <property type="entry name" value="Rotamase_2"/>
    <property type="match status" value="1"/>
</dbReference>
<proteinExistence type="inferred from homology"/>
<reference evidence="6 7" key="1">
    <citation type="submission" date="2017-08" db="EMBL/GenBank/DDBJ databases">
        <title>Infants hospitalized years apart are colonized by the same room-sourced microbial strains.</title>
        <authorList>
            <person name="Brooks B."/>
            <person name="Olm M.R."/>
            <person name="Firek B.A."/>
            <person name="Baker R."/>
            <person name="Thomas B.C."/>
            <person name="Morowitz M.J."/>
            <person name="Banfield J.F."/>
        </authorList>
    </citation>
    <scope>NUCLEOTIDE SEQUENCE [LARGE SCALE GENOMIC DNA]</scope>
    <source>
        <strain evidence="6">S2_005_003_R2_42</strain>
    </source>
</reference>
<dbReference type="PANTHER" id="PTHR47245">
    <property type="entry name" value="PEPTIDYLPROLYL ISOMERASE"/>
    <property type="match status" value="1"/>
</dbReference>
<evidence type="ECO:0000256" key="2">
    <source>
        <dbReference type="ARBA" id="ARBA00007656"/>
    </source>
</evidence>
<gene>
    <name evidence="6" type="ORF">DI564_07970</name>
</gene>
<evidence type="ECO:0000256" key="4">
    <source>
        <dbReference type="ARBA" id="ARBA00023110"/>
    </source>
</evidence>
<keyword evidence="4" id="KW-0413">Isomerase</keyword>
<evidence type="ECO:0000313" key="6">
    <source>
        <dbReference type="EMBL" id="PZQ16552.1"/>
    </source>
</evidence>
<keyword evidence="4" id="KW-0697">Rotamase</keyword>
<name>A0A2W5KHY5_9GAMM</name>
<dbReference type="AlphaFoldDB" id="A0A2W5KHY5"/>
<accession>A0A2W5KHY5</accession>
<dbReference type="SUPFAM" id="SSF54534">
    <property type="entry name" value="FKBP-like"/>
    <property type="match status" value="1"/>
</dbReference>
<dbReference type="Gene3D" id="3.10.50.40">
    <property type="match status" value="1"/>
</dbReference>
<evidence type="ECO:0000259" key="5">
    <source>
        <dbReference type="Pfam" id="PF13145"/>
    </source>
</evidence>
<comment type="similarity">
    <text evidence="2">Belongs to the PpiC/parvulin rotamase family.</text>
</comment>
<sequence length="340" mass="37762">MSKLSQAMPLRFRSGIALNEDRKPMVHAFKYALLLMLVVAGAALGESALPPEVLVRQSGQEVTLQDVDAFAQTIPVKDRAGFFDSPKRIEQVLQNLLTRKLVVQDARSRGMGVDPVVNEGGRLDDDALYRLRMEQIRDASRMPDLTLLAHEAYLADPSSYQQSGRIDVKFIAVKVPRETERSAPTDAQILQARQAISKLAAEIGGDAARFDAVVTDLPARAPDVDTLSGEITHAVSDRYPDALRETARKLKQPGEISAPVETVDAMYLLKLVSREPDRQLSFEEVKDDIIERKRADYLRREVDEYLGGLRTTPMEVNPEGVAALRDRYRLEPARDGATQG</sequence>
<protein>
    <recommendedName>
        <fullName evidence="3">peptidylprolyl isomerase</fullName>
        <ecNumber evidence="3">5.2.1.8</ecNumber>
    </recommendedName>
</protein>
<feature type="domain" description="PpiC" evidence="5">
    <location>
        <begin position="193"/>
        <end position="287"/>
    </location>
</feature>
<dbReference type="InterPro" id="IPR000297">
    <property type="entry name" value="PPIase_PpiC"/>
</dbReference>
<evidence type="ECO:0000256" key="1">
    <source>
        <dbReference type="ARBA" id="ARBA00000971"/>
    </source>
</evidence>
<dbReference type="PANTHER" id="PTHR47245:SF2">
    <property type="entry name" value="PEPTIDYL-PROLYL CIS-TRANS ISOMERASE HP_0175-RELATED"/>
    <property type="match status" value="1"/>
</dbReference>
<evidence type="ECO:0000313" key="7">
    <source>
        <dbReference type="Proteomes" id="UP000249046"/>
    </source>
</evidence>
<dbReference type="EMBL" id="QFPO01000005">
    <property type="protein sequence ID" value="PZQ16552.1"/>
    <property type="molecule type" value="Genomic_DNA"/>
</dbReference>
<dbReference type="Proteomes" id="UP000249046">
    <property type="component" value="Unassembled WGS sequence"/>
</dbReference>
<organism evidence="6 7">
    <name type="scientific">Rhodanobacter denitrificans</name>
    <dbReference type="NCBI Taxonomy" id="666685"/>
    <lineage>
        <taxon>Bacteria</taxon>
        <taxon>Pseudomonadati</taxon>
        <taxon>Pseudomonadota</taxon>
        <taxon>Gammaproteobacteria</taxon>
        <taxon>Lysobacterales</taxon>
        <taxon>Rhodanobacteraceae</taxon>
        <taxon>Rhodanobacter</taxon>
    </lineage>
</organism>